<feature type="transmembrane region" description="Helical" evidence="6">
    <location>
        <begin position="367"/>
        <end position="393"/>
    </location>
</feature>
<dbReference type="InterPro" id="IPR001991">
    <property type="entry name" value="Na-dicarboxylate_symporter"/>
</dbReference>
<dbReference type="AlphaFoldDB" id="A0A3B0Z0U4"/>
<dbReference type="EMBL" id="UOFL01000058">
    <property type="protein sequence ID" value="VAW74326.1"/>
    <property type="molecule type" value="Genomic_DNA"/>
</dbReference>
<dbReference type="GO" id="GO:0016020">
    <property type="term" value="C:membrane"/>
    <property type="evidence" value="ECO:0007669"/>
    <property type="project" value="UniProtKB-SubCell"/>
</dbReference>
<dbReference type="GO" id="GO:0015293">
    <property type="term" value="F:symporter activity"/>
    <property type="evidence" value="ECO:0007669"/>
    <property type="project" value="InterPro"/>
</dbReference>
<reference evidence="7" key="1">
    <citation type="submission" date="2018-06" db="EMBL/GenBank/DDBJ databases">
        <authorList>
            <person name="Zhirakovskaya E."/>
        </authorList>
    </citation>
    <scope>NUCLEOTIDE SEQUENCE</scope>
</reference>
<evidence type="ECO:0000313" key="7">
    <source>
        <dbReference type="EMBL" id="VAW74326.1"/>
    </source>
</evidence>
<comment type="subcellular location">
    <subcellularLocation>
        <location evidence="1">Membrane</location>
        <topology evidence="1">Multi-pass membrane protein</topology>
    </subcellularLocation>
</comment>
<keyword evidence="4 6" id="KW-1133">Transmembrane helix</keyword>
<name>A0A3B0Z0U4_9ZZZZ</name>
<dbReference type="Pfam" id="PF00375">
    <property type="entry name" value="SDF"/>
    <property type="match status" value="1"/>
</dbReference>
<feature type="transmembrane region" description="Helical" evidence="6">
    <location>
        <begin position="98"/>
        <end position="119"/>
    </location>
</feature>
<proteinExistence type="predicted"/>
<evidence type="ECO:0000256" key="2">
    <source>
        <dbReference type="ARBA" id="ARBA00022448"/>
    </source>
</evidence>
<feature type="transmembrane region" description="Helical" evidence="6">
    <location>
        <begin position="64"/>
        <end position="86"/>
    </location>
</feature>
<dbReference type="SUPFAM" id="SSF118215">
    <property type="entry name" value="Proton glutamate symport protein"/>
    <property type="match status" value="1"/>
</dbReference>
<keyword evidence="5 6" id="KW-0472">Membrane</keyword>
<evidence type="ECO:0000256" key="5">
    <source>
        <dbReference type="ARBA" id="ARBA00023136"/>
    </source>
</evidence>
<feature type="transmembrane region" description="Helical" evidence="6">
    <location>
        <begin position="220"/>
        <end position="240"/>
    </location>
</feature>
<dbReference type="Gene3D" id="1.10.3860.10">
    <property type="entry name" value="Sodium:dicarboxylate symporter"/>
    <property type="match status" value="1"/>
</dbReference>
<feature type="transmembrane region" description="Helical" evidence="6">
    <location>
        <begin position="246"/>
        <end position="273"/>
    </location>
</feature>
<evidence type="ECO:0000256" key="6">
    <source>
        <dbReference type="SAM" id="Phobius"/>
    </source>
</evidence>
<accession>A0A3B0Z0U4</accession>
<gene>
    <name evidence="7" type="ORF">MNBD_GAMMA12-117</name>
</gene>
<dbReference type="PANTHER" id="PTHR11958">
    <property type="entry name" value="SODIUM/DICARBOXYLATE SYMPORTER-RELATED"/>
    <property type="match status" value="1"/>
</dbReference>
<evidence type="ECO:0000256" key="1">
    <source>
        <dbReference type="ARBA" id="ARBA00004141"/>
    </source>
</evidence>
<dbReference type="InterPro" id="IPR050746">
    <property type="entry name" value="DAACS"/>
</dbReference>
<feature type="transmembrane region" description="Helical" evidence="6">
    <location>
        <begin position="178"/>
        <end position="195"/>
    </location>
</feature>
<feature type="transmembrane region" description="Helical" evidence="6">
    <location>
        <begin position="341"/>
        <end position="360"/>
    </location>
</feature>
<evidence type="ECO:0000256" key="4">
    <source>
        <dbReference type="ARBA" id="ARBA00022989"/>
    </source>
</evidence>
<keyword evidence="3 6" id="KW-0812">Transmembrane</keyword>
<organism evidence="7">
    <name type="scientific">hydrothermal vent metagenome</name>
    <dbReference type="NCBI Taxonomy" id="652676"/>
    <lineage>
        <taxon>unclassified sequences</taxon>
        <taxon>metagenomes</taxon>
        <taxon>ecological metagenomes</taxon>
    </lineage>
</organism>
<protein>
    <submittedName>
        <fullName evidence="7">Proton/glutamate symport protein @ Sodium/glutamate symport protein</fullName>
    </submittedName>
</protein>
<dbReference type="InterPro" id="IPR036458">
    <property type="entry name" value="Na:dicarbo_symporter_sf"/>
</dbReference>
<dbReference type="PRINTS" id="PR00173">
    <property type="entry name" value="EDTRNSPORT"/>
</dbReference>
<keyword evidence="2" id="KW-0813">Transport</keyword>
<evidence type="ECO:0000256" key="3">
    <source>
        <dbReference type="ARBA" id="ARBA00022692"/>
    </source>
</evidence>
<sequence length="457" mass="49045">MMKIKLHWQILIALVVAVFAGLFSMQGLLYPETAQSTAMGIDQKWLGFSFKPMYQEFGAIFISALKMIVVPLIAASIITSIAGMGTGRSLGRLGIKTLSFYMFTSLMAILVGLMMVNLVKPGYIGDQPASKIIKIQTSESEKIQKKIESQKTGESPGGFFSRIIPQNILQTASNNGKMLSLIVFCILFAVFMGRLKKSLFETQMGFWQGLYEIMLSMTNFIMKFAPIGVLGLVAGVIAGLNPQDLIAMAGVVSAFFFTVLAALLFHALVVVPLILKFVARVSPIAHFKAMRDALLMAFSTASSAATLPMTLNCVENNAKVSKQTASFVLPLGATVNMDGTALYECVAVIFCVQIFGYDLSMGTQFMIVALALLTSIGVAGIPSASLVAIVVIAQQVDPTGKILAAMAIIYIVDRPLDMLRTSINVLSDSTAAVTVAKLEGETDVLKDVALESPKKAA</sequence>
<dbReference type="PANTHER" id="PTHR11958:SF63">
    <property type="entry name" value="AMINO ACID TRANSPORTER"/>
    <property type="match status" value="1"/>
</dbReference>